<keyword evidence="1" id="KW-0328">Glycosyltransferase</keyword>
<dbReference type="InterPro" id="IPR028098">
    <property type="entry name" value="Glyco_trans_4-like_N"/>
</dbReference>
<reference evidence="5 6" key="1">
    <citation type="submission" date="2016-11" db="EMBL/GenBank/DDBJ databases">
        <title>Trade-off between light-utilization and light-protection in marine flavobacteria.</title>
        <authorList>
            <person name="Kumagai Y."/>
        </authorList>
    </citation>
    <scope>NUCLEOTIDE SEQUENCE [LARGE SCALE GENOMIC DNA]</scope>
    <source>
        <strain evidence="5 6">ATCC 700397</strain>
    </source>
</reference>
<dbReference type="PANTHER" id="PTHR12526:SF629">
    <property type="entry name" value="TEICHURONIC ACID BIOSYNTHESIS GLYCOSYLTRANSFERASE TUAH-RELATED"/>
    <property type="match status" value="1"/>
</dbReference>
<dbReference type="SUPFAM" id="SSF53756">
    <property type="entry name" value="UDP-Glycosyltransferase/glycogen phosphorylase"/>
    <property type="match status" value="1"/>
</dbReference>
<sequence>MRIGMILDASFPPDPRVENEAVSLVKSGHQVYLFCLKYGDEKVSEIINGIQVKRYKSSKLEFKFSALVYTVPFYTFLMQKKIHQFITETEIEALHIHDIRIAQAVFNANKKFNLPVVLDLHDNMPEVMKLYPHLQKFPGKYIISPKKWKQKEEEFIKKATKVISVSPEFIEILQTRLPSEKEKFILVPNTIRASFFEEYTVDASIIEKYKNKFVILYLGDTHVRRGLQTAISAVEKLKDKIPNIKLVIVGKNTTDVVLKQQVKDLKLHDFVDFEGWQNVALFQSYILSSAVCISPLHRNLQHDVAYANKIFQYMSLGKSLLVSDAIAQKRLIERINSGLVHQEKDVEDFSDKVLKLFSDEKLRTELGENGKNFVRNEFSWEQTSKKLLHLYDNLLN</sequence>
<proteinExistence type="predicted"/>
<evidence type="ECO:0000313" key="5">
    <source>
        <dbReference type="EMBL" id="PQB07623.1"/>
    </source>
</evidence>
<gene>
    <name evidence="5" type="ORF">BST83_10985</name>
</gene>
<dbReference type="Pfam" id="PF00534">
    <property type="entry name" value="Glycos_transf_1"/>
    <property type="match status" value="1"/>
</dbReference>
<dbReference type="OrthoDB" id="1450439at2"/>
<organism evidence="5 6">
    <name type="scientific">Polaribacter filamentus</name>
    <dbReference type="NCBI Taxonomy" id="53483"/>
    <lineage>
        <taxon>Bacteria</taxon>
        <taxon>Pseudomonadati</taxon>
        <taxon>Bacteroidota</taxon>
        <taxon>Flavobacteriia</taxon>
        <taxon>Flavobacteriales</taxon>
        <taxon>Flavobacteriaceae</taxon>
    </lineage>
</organism>
<dbReference type="AlphaFoldDB" id="A0A2S7KYP2"/>
<evidence type="ECO:0000313" key="6">
    <source>
        <dbReference type="Proteomes" id="UP000239522"/>
    </source>
</evidence>
<accession>A0A2S7KYP2</accession>
<protein>
    <submittedName>
        <fullName evidence="5">Glycosyl transferase</fullName>
    </submittedName>
</protein>
<feature type="domain" description="Glycosyl transferase family 1" evidence="3">
    <location>
        <begin position="206"/>
        <end position="372"/>
    </location>
</feature>
<feature type="domain" description="Glycosyltransferase subfamily 4-like N-terminal" evidence="4">
    <location>
        <begin position="18"/>
        <end position="191"/>
    </location>
</feature>
<evidence type="ECO:0000259" key="3">
    <source>
        <dbReference type="Pfam" id="PF00534"/>
    </source>
</evidence>
<dbReference type="PANTHER" id="PTHR12526">
    <property type="entry name" value="GLYCOSYLTRANSFERASE"/>
    <property type="match status" value="1"/>
</dbReference>
<evidence type="ECO:0000259" key="4">
    <source>
        <dbReference type="Pfam" id="PF13439"/>
    </source>
</evidence>
<comment type="caution">
    <text evidence="5">The sequence shown here is derived from an EMBL/GenBank/DDBJ whole genome shotgun (WGS) entry which is preliminary data.</text>
</comment>
<dbReference type="Gene3D" id="3.40.50.2000">
    <property type="entry name" value="Glycogen Phosphorylase B"/>
    <property type="match status" value="2"/>
</dbReference>
<keyword evidence="6" id="KW-1185">Reference proteome</keyword>
<dbReference type="GO" id="GO:0016757">
    <property type="term" value="F:glycosyltransferase activity"/>
    <property type="evidence" value="ECO:0007669"/>
    <property type="project" value="UniProtKB-KW"/>
</dbReference>
<dbReference type="InterPro" id="IPR001296">
    <property type="entry name" value="Glyco_trans_1"/>
</dbReference>
<name>A0A2S7KYP2_9FLAO</name>
<dbReference type="CDD" id="cd03801">
    <property type="entry name" value="GT4_PimA-like"/>
    <property type="match status" value="1"/>
</dbReference>
<dbReference type="EMBL" id="MQUA01000013">
    <property type="protein sequence ID" value="PQB07623.1"/>
    <property type="molecule type" value="Genomic_DNA"/>
</dbReference>
<dbReference type="Proteomes" id="UP000239522">
    <property type="component" value="Unassembled WGS sequence"/>
</dbReference>
<evidence type="ECO:0000256" key="2">
    <source>
        <dbReference type="ARBA" id="ARBA00022679"/>
    </source>
</evidence>
<evidence type="ECO:0000256" key="1">
    <source>
        <dbReference type="ARBA" id="ARBA00022676"/>
    </source>
</evidence>
<dbReference type="Pfam" id="PF13439">
    <property type="entry name" value="Glyco_transf_4"/>
    <property type="match status" value="1"/>
</dbReference>
<keyword evidence="2 5" id="KW-0808">Transferase</keyword>